<dbReference type="InterPro" id="IPR036291">
    <property type="entry name" value="NAD(P)-bd_dom_sf"/>
</dbReference>
<proteinExistence type="predicted"/>
<dbReference type="EMBL" id="AP023368">
    <property type="protein sequence ID" value="BCJ99611.1"/>
    <property type="molecule type" value="Genomic_DNA"/>
</dbReference>
<dbReference type="PRINTS" id="PR00081">
    <property type="entry name" value="GDHRDH"/>
</dbReference>
<dbReference type="GO" id="GO:0016616">
    <property type="term" value="F:oxidoreductase activity, acting on the CH-OH group of donors, NAD or NADP as acceptor"/>
    <property type="evidence" value="ECO:0007669"/>
    <property type="project" value="TreeGrafter"/>
</dbReference>
<dbReference type="KEGG" id="acht:bsdcttw_26520"/>
<evidence type="ECO:0000313" key="2">
    <source>
        <dbReference type="Proteomes" id="UP000515703"/>
    </source>
</evidence>
<dbReference type="Pfam" id="PF00106">
    <property type="entry name" value="adh_short"/>
    <property type="match status" value="1"/>
</dbReference>
<protein>
    <submittedName>
        <fullName evidence="1">Short-chain dehydrogenase</fullName>
    </submittedName>
</protein>
<dbReference type="PANTHER" id="PTHR45458:SF1">
    <property type="entry name" value="SHORT CHAIN DEHYDROGENASE"/>
    <property type="match status" value="1"/>
</dbReference>
<dbReference type="PANTHER" id="PTHR45458">
    <property type="entry name" value="SHORT-CHAIN DEHYDROGENASE/REDUCTASE SDR"/>
    <property type="match status" value="1"/>
</dbReference>
<accession>A0A7I8DQS2</accession>
<gene>
    <name evidence="1" type="ORF">bsdcttw_26520</name>
</gene>
<dbReference type="InterPro" id="IPR052184">
    <property type="entry name" value="SDR_enzymes"/>
</dbReference>
<dbReference type="AlphaFoldDB" id="A0A7I8DQS2"/>
<dbReference type="SUPFAM" id="SSF51735">
    <property type="entry name" value="NAD(P)-binding Rossmann-fold domains"/>
    <property type="match status" value="1"/>
</dbReference>
<dbReference type="Proteomes" id="UP000515703">
    <property type="component" value="Chromosome"/>
</dbReference>
<dbReference type="Gene3D" id="3.40.50.720">
    <property type="entry name" value="NAD(P)-binding Rossmann-like Domain"/>
    <property type="match status" value="1"/>
</dbReference>
<name>A0A7I8DQS2_9FIRM</name>
<keyword evidence="2" id="KW-1185">Reference proteome</keyword>
<reference evidence="1 2" key="1">
    <citation type="submission" date="2020-08" db="EMBL/GenBank/DDBJ databases">
        <title>Draft genome sequencing of an Anaerocolumna strain isolated from anoxic soil subjected to BSD treatment.</title>
        <authorList>
            <person name="Uek A."/>
            <person name="Tonouchi A."/>
        </authorList>
    </citation>
    <scope>NUCLEOTIDE SEQUENCE [LARGE SCALE GENOMIC DNA]</scope>
    <source>
        <strain evidence="1 2">CTTW</strain>
    </source>
</reference>
<evidence type="ECO:0000313" key="1">
    <source>
        <dbReference type="EMBL" id="BCJ99611.1"/>
    </source>
</evidence>
<dbReference type="InterPro" id="IPR002347">
    <property type="entry name" value="SDR_fam"/>
</dbReference>
<sequence length="233" mass="25510">MKKEILVTGASRGLGFCFVKRYLEEGNRVFAGYRNNAGGLKALKQEYGALLDLVVLDVADTASVEAAVGEIKELTNHLDIVINSAGIHSDTSFEILEITNLDDCSFVYNVNAVGPLRVAKAFLPLIRNGNAPKIINISSESGSITWSGRVKEFDYCMSKAALNMGSKLLSNYLKEDKISVLAVQPGWMRTDMGGPNADLDPYETAVKLEKLFQSIKDLDTPIFIDNEGQSIPW</sequence>
<organism evidence="1 2">
    <name type="scientific">Anaerocolumna chitinilytica</name>
    <dbReference type="NCBI Taxonomy" id="1727145"/>
    <lineage>
        <taxon>Bacteria</taxon>
        <taxon>Bacillati</taxon>
        <taxon>Bacillota</taxon>
        <taxon>Clostridia</taxon>
        <taxon>Lachnospirales</taxon>
        <taxon>Lachnospiraceae</taxon>
        <taxon>Anaerocolumna</taxon>
    </lineage>
</organism>
<dbReference type="CDD" id="cd05325">
    <property type="entry name" value="carb_red_sniffer_like_SDR_c"/>
    <property type="match status" value="1"/>
</dbReference>
<reference evidence="1 2" key="2">
    <citation type="submission" date="2020-08" db="EMBL/GenBank/DDBJ databases">
        <authorList>
            <person name="Ueki A."/>
            <person name="Tonouchi A."/>
        </authorList>
    </citation>
    <scope>NUCLEOTIDE SEQUENCE [LARGE SCALE GENOMIC DNA]</scope>
    <source>
        <strain evidence="1 2">CTTW</strain>
    </source>
</reference>
<dbReference type="RefSeq" id="WP_185255362.1">
    <property type="nucleotide sequence ID" value="NZ_AP023368.1"/>
</dbReference>